<gene>
    <name evidence="1" type="ORF">NCTC503_02293</name>
</gene>
<dbReference type="Pfam" id="PF05582">
    <property type="entry name" value="Peptidase_U57"/>
    <property type="match status" value="1"/>
</dbReference>
<evidence type="ECO:0000313" key="2">
    <source>
        <dbReference type="Proteomes" id="UP000308489"/>
    </source>
</evidence>
<dbReference type="PIRSF" id="PIRSF011575">
    <property type="entry name" value="YabG"/>
    <property type="match status" value="1"/>
</dbReference>
<proteinExistence type="predicted"/>
<dbReference type="EMBL" id="LR590481">
    <property type="protein sequence ID" value="VTQ94267.1"/>
    <property type="molecule type" value="Genomic_DNA"/>
</dbReference>
<dbReference type="AlphaFoldDB" id="A0A4V6KEI2"/>
<protein>
    <submittedName>
        <fullName evidence="1">Sporulation peptidase YabG</fullName>
    </submittedName>
</protein>
<name>A0A4V6KEI2_HATHI</name>
<dbReference type="RefSeq" id="WP_138210834.1">
    <property type="nucleotide sequence ID" value="NZ_CBCRUQ010000002.1"/>
</dbReference>
<reference evidence="1 2" key="1">
    <citation type="submission" date="2019-05" db="EMBL/GenBank/DDBJ databases">
        <authorList>
            <consortium name="Pathogen Informatics"/>
        </authorList>
    </citation>
    <scope>NUCLEOTIDE SEQUENCE [LARGE SCALE GENOMIC DNA]</scope>
    <source>
        <strain evidence="1 2">NCTC503</strain>
    </source>
</reference>
<evidence type="ECO:0000313" key="1">
    <source>
        <dbReference type="EMBL" id="VTQ94267.1"/>
    </source>
</evidence>
<organism evidence="1 2">
    <name type="scientific">Hathewaya histolytica</name>
    <name type="common">Clostridium histolyticum</name>
    <dbReference type="NCBI Taxonomy" id="1498"/>
    <lineage>
        <taxon>Bacteria</taxon>
        <taxon>Bacillati</taxon>
        <taxon>Bacillota</taxon>
        <taxon>Clostridia</taxon>
        <taxon>Eubacteriales</taxon>
        <taxon>Clostridiaceae</taxon>
        <taxon>Hathewaya</taxon>
    </lineage>
</organism>
<dbReference type="NCBIfam" id="TIGR02855">
    <property type="entry name" value="spore_yabG"/>
    <property type="match status" value="1"/>
</dbReference>
<dbReference type="Proteomes" id="UP000308489">
    <property type="component" value="Chromosome 1"/>
</dbReference>
<dbReference type="KEGG" id="hhw:NCTC503_02293"/>
<sequence length="305" mass="34812">MNIGDFVVRKSYEKDITFKIIDIKTLENKEKVYILKGVNLRIEADALGDDLEVVTEKNMSKADIIFNKKINESIKKVIAKREEEKSILVSAKEKKQGKFRKKSRGEGGKRNFKNNLSFGRPGRILHIDGDSEYLQLCLETYKKLSLEAFGHAIPEKEQPNITLELVKEYNPDIVVITGHDGMIRHAKEYMDLDNYRNTKYFIDTVRKLRAYERSYDDLVIFAGACQSCYEAILDAGANFASSPNRVLIHCLDPVLVCEKIAYYNIENIVPIEEVIKNTITGIKGIGGLQTRGKYREGFPKSSFIK</sequence>
<dbReference type="InterPro" id="IPR008764">
    <property type="entry name" value="Peptidase_U57"/>
</dbReference>
<dbReference type="OrthoDB" id="9785306at2"/>
<keyword evidence="2" id="KW-1185">Reference proteome</keyword>
<accession>A0A4V6KEI2</accession>